<protein>
    <recommendedName>
        <fullName evidence="8">Major facilitator superfamily (MFS) profile domain-containing protein</fullName>
    </recommendedName>
</protein>
<feature type="transmembrane region" description="Helical" evidence="7">
    <location>
        <begin position="299"/>
        <end position="321"/>
    </location>
</feature>
<feature type="transmembrane region" description="Helical" evidence="7">
    <location>
        <begin position="200"/>
        <end position="223"/>
    </location>
</feature>
<evidence type="ECO:0000256" key="7">
    <source>
        <dbReference type="SAM" id="Phobius"/>
    </source>
</evidence>
<evidence type="ECO:0000256" key="6">
    <source>
        <dbReference type="SAM" id="MobiDB-lite"/>
    </source>
</evidence>
<feature type="region of interest" description="Disordered" evidence="6">
    <location>
        <begin position="940"/>
        <end position="960"/>
    </location>
</feature>
<dbReference type="InterPro" id="IPR020846">
    <property type="entry name" value="MFS_dom"/>
</dbReference>
<feature type="transmembrane region" description="Helical" evidence="7">
    <location>
        <begin position="166"/>
        <end position="188"/>
    </location>
</feature>
<dbReference type="InterPro" id="IPR011701">
    <property type="entry name" value="MFS"/>
</dbReference>
<dbReference type="PANTHER" id="PTHR23502">
    <property type="entry name" value="MAJOR FACILITATOR SUPERFAMILY"/>
    <property type="match status" value="1"/>
</dbReference>
<gene>
    <name evidence="9" type="ORF">CLO192961_LOCUS268432</name>
</gene>
<feature type="transmembrane region" description="Helical" evidence="7">
    <location>
        <begin position="112"/>
        <end position="132"/>
    </location>
</feature>
<reference evidence="9 10" key="1">
    <citation type="submission" date="2019-06" db="EMBL/GenBank/DDBJ databases">
        <authorList>
            <person name="Broberg M."/>
        </authorList>
    </citation>
    <scope>NUCLEOTIDE SEQUENCE [LARGE SCALE GENOMIC DNA]</scope>
</reference>
<dbReference type="CDD" id="cd17323">
    <property type="entry name" value="MFS_Tpo1_MDR_like"/>
    <property type="match status" value="1"/>
</dbReference>
<evidence type="ECO:0000256" key="1">
    <source>
        <dbReference type="ARBA" id="ARBA00004141"/>
    </source>
</evidence>
<keyword evidence="5 7" id="KW-0472">Membrane</keyword>
<evidence type="ECO:0000256" key="4">
    <source>
        <dbReference type="ARBA" id="ARBA00022989"/>
    </source>
</evidence>
<dbReference type="InterPro" id="IPR036259">
    <property type="entry name" value="MFS_trans_sf"/>
</dbReference>
<dbReference type="CDD" id="cd12148">
    <property type="entry name" value="fungal_TF_MHR"/>
    <property type="match status" value="1"/>
</dbReference>
<evidence type="ECO:0000259" key="8">
    <source>
        <dbReference type="PROSITE" id="PS50850"/>
    </source>
</evidence>
<dbReference type="EMBL" id="CABFNS010000811">
    <property type="protein sequence ID" value="VUC29860.1"/>
    <property type="molecule type" value="Genomic_DNA"/>
</dbReference>
<comment type="caution">
    <text evidence="9">The sequence shown here is derived from an EMBL/GenBank/DDBJ whole genome shotgun (WGS) entry which is preliminary data.</text>
</comment>
<comment type="subcellular location">
    <subcellularLocation>
        <location evidence="1">Membrane</location>
        <topology evidence="1">Multi-pass membrane protein</topology>
    </subcellularLocation>
</comment>
<keyword evidence="4 7" id="KW-1133">Transmembrane helix</keyword>
<keyword evidence="3 7" id="KW-0812">Transmembrane</keyword>
<feature type="transmembrane region" description="Helical" evidence="7">
    <location>
        <begin position="139"/>
        <end position="160"/>
    </location>
</feature>
<dbReference type="Pfam" id="PF07690">
    <property type="entry name" value="MFS_1"/>
    <property type="match status" value="1"/>
</dbReference>
<organism evidence="9 10">
    <name type="scientific">Bionectria ochroleuca</name>
    <name type="common">Gliocladium roseum</name>
    <dbReference type="NCBI Taxonomy" id="29856"/>
    <lineage>
        <taxon>Eukaryota</taxon>
        <taxon>Fungi</taxon>
        <taxon>Dikarya</taxon>
        <taxon>Ascomycota</taxon>
        <taxon>Pezizomycotina</taxon>
        <taxon>Sordariomycetes</taxon>
        <taxon>Hypocreomycetidae</taxon>
        <taxon>Hypocreales</taxon>
        <taxon>Bionectriaceae</taxon>
        <taxon>Clonostachys</taxon>
    </lineage>
</organism>
<dbReference type="Proteomes" id="UP000766486">
    <property type="component" value="Unassembled WGS sequence"/>
</dbReference>
<feature type="transmembrane region" description="Helical" evidence="7">
    <location>
        <begin position="443"/>
        <end position="465"/>
    </location>
</feature>
<feature type="transmembrane region" description="Helical" evidence="7">
    <location>
        <begin position="72"/>
        <end position="92"/>
    </location>
</feature>
<feature type="transmembrane region" description="Helical" evidence="7">
    <location>
        <begin position="341"/>
        <end position="363"/>
    </location>
</feature>
<feature type="region of interest" description="Disordered" evidence="6">
    <location>
        <begin position="1"/>
        <end position="65"/>
    </location>
</feature>
<evidence type="ECO:0000256" key="5">
    <source>
        <dbReference type="ARBA" id="ARBA00023136"/>
    </source>
</evidence>
<dbReference type="PANTHER" id="PTHR23502:SF68">
    <property type="entry name" value="MULTIDRUG TRANSPORTER, PUTATIVE (AFU_ORTHOLOGUE AFUA_3G01120)-RELATED"/>
    <property type="match status" value="1"/>
</dbReference>
<evidence type="ECO:0000256" key="2">
    <source>
        <dbReference type="ARBA" id="ARBA00008335"/>
    </source>
</evidence>
<name>A0ABY6UFB8_BIOOC</name>
<proteinExistence type="inferred from homology"/>
<dbReference type="PROSITE" id="PS50850">
    <property type="entry name" value="MFS"/>
    <property type="match status" value="1"/>
</dbReference>
<accession>A0ABY6UFB8</accession>
<evidence type="ECO:0000256" key="3">
    <source>
        <dbReference type="ARBA" id="ARBA00022692"/>
    </source>
</evidence>
<feature type="transmembrane region" description="Helical" evidence="7">
    <location>
        <begin position="409"/>
        <end position="436"/>
    </location>
</feature>
<keyword evidence="10" id="KW-1185">Reference proteome</keyword>
<evidence type="ECO:0000313" key="9">
    <source>
        <dbReference type="EMBL" id="VUC29860.1"/>
    </source>
</evidence>
<dbReference type="SUPFAM" id="SSF103473">
    <property type="entry name" value="MFS general substrate transporter"/>
    <property type="match status" value="1"/>
</dbReference>
<comment type="similarity">
    <text evidence="2">Belongs to the major facilitator superfamily.</text>
</comment>
<feature type="transmembrane region" description="Helical" evidence="7">
    <location>
        <begin position="384"/>
        <end position="403"/>
    </location>
</feature>
<feature type="transmembrane region" description="Helical" evidence="7">
    <location>
        <begin position="229"/>
        <end position="249"/>
    </location>
</feature>
<dbReference type="Gene3D" id="1.20.1250.20">
    <property type="entry name" value="MFS general substrate transporter like domains"/>
    <property type="match status" value="1"/>
</dbReference>
<feature type="domain" description="Major facilitator superfamily (MFS) profile" evidence="8">
    <location>
        <begin position="74"/>
        <end position="527"/>
    </location>
</feature>
<evidence type="ECO:0000313" key="10">
    <source>
        <dbReference type="Proteomes" id="UP000766486"/>
    </source>
</evidence>
<sequence length="1056" mass="116854">MSTAKGSGSEAELASTSDGVQMTEDIEKQTGHKNGPLHQTPKPTEGGAPKTVDWDGPEDPQNPMNWSSTKKITNIGMISVLAFLSPLGSTITSPMSSDIMSTFGITNTTVEAFITSVYLLGYVFGPLLLAPLSEIYGRMVIYHICNFGFLIWTIACALSNNISALIIFRFLAGLAGSAPMTIGAGSIADMVPLHKRGLAMMGWIMGPVLGPAFGPLIAGYIGQAKGWRWNFWLVSMLAGLVFLGSLLLLRESYPYTILKRKTQRLQKETGNLSLRSTLDSGKDPKKLLQISIVRPLKMLILLPIITLLSLYMATMYGYQYLMFTTFPRVFEETYGFSKSGIGLVYLGIGVGFLFALALSAALSDWLVRKLTERNGGQAKPEYRLPLLSVGAALAPIGLFLYGWTATKDVHWIVPIIGSAFLGAASFTIIMPSLAYLVDAYTPYAASATAAAIVSRSLLGALLPLAGNIFRICPIQQVTKVQPYVYQPESNSTLSSGLSRCIWLPQLEEAKILLQKFIRVAHYFPHVTHIPYLPSILERVYANLSLQQEVQPGHVILVLSVIAAATHSWTPNDSVHNIFPSPLEANEQVLLWINAAEDVLDATSRRRKISIEGVQGMLLVGFIVAHIDGLHRYRTLFANALVLARDLGLHRVDHPHNSGKANTSQAEIERRVWWYLCASDWAMAARVGGVGEGIYSCHPRQMITKKPLNINDEEVLDGMSRHERPLSLPTSMSYTLQRIRLAEISRNIVDRSPLMMAHTGGLSHDAVMDIDTELQTLINEVPGFYSMTTPTLMETYGLNQTRATDTVFQGKVVYFLLYSQRCKIHLPYFIRSSEDSAYYASREICLKHARLLIRSNIWSENADIDNVIQNKLTELLVGVFLACAVLLMDLCVSPMSPQHDEQREEIFRSFKIMEIAKNGSETTAKFVDSLISILRKNQTMASEAVPSEQPEPLSFSGSKGEPDPQTFPYAGISLYNAVHPGYGLYDDIRFPETTEDPFNVNNGPNPATRSGEHLEYTSEDISAYWTNFTHNFEEGVGLDAKSFDWDSIFMELDSSFI</sequence>